<reference evidence="9" key="1">
    <citation type="submission" date="2021-10" db="EMBL/GenBank/DDBJ databases">
        <title>De novo Genome Assembly of Clathrus columnatus (Basidiomycota, Fungi) Using Illumina and Nanopore Sequence Data.</title>
        <authorList>
            <person name="Ogiso-Tanaka E."/>
            <person name="Itagaki H."/>
            <person name="Hosoya T."/>
            <person name="Hosaka K."/>
        </authorList>
    </citation>
    <scope>NUCLEOTIDE SEQUENCE</scope>
    <source>
        <strain evidence="9">MO-923</strain>
    </source>
</reference>
<evidence type="ECO:0000256" key="1">
    <source>
        <dbReference type="ARBA" id="ARBA00004496"/>
    </source>
</evidence>
<keyword evidence="4" id="KW-0963">Cytoplasm</keyword>
<proteinExistence type="inferred from homology"/>
<evidence type="ECO:0000256" key="8">
    <source>
        <dbReference type="SAM" id="MobiDB-lite"/>
    </source>
</evidence>
<comment type="function">
    <text evidence="5">Component of the SWR1 complex which mediates the ATP-dependent exchange of histone H2A for the H2A variant HZT1 leading to transcriptional regulation of selected genes by chromatin remodeling. Involved in chromosome stability.</text>
</comment>
<dbReference type="Pfam" id="PF00022">
    <property type="entry name" value="Actin"/>
    <property type="match status" value="1"/>
</dbReference>
<keyword evidence="10" id="KW-1185">Reference proteome</keyword>
<comment type="subcellular location">
    <subcellularLocation>
        <location evidence="1">Cytoplasm</location>
    </subcellularLocation>
</comment>
<evidence type="ECO:0000256" key="3">
    <source>
        <dbReference type="ARBA" id="ARBA00018633"/>
    </source>
</evidence>
<dbReference type="SUPFAM" id="SSF53067">
    <property type="entry name" value="Actin-like ATPase domain"/>
    <property type="match status" value="2"/>
</dbReference>
<dbReference type="InterPro" id="IPR004000">
    <property type="entry name" value="Actin"/>
</dbReference>
<dbReference type="PANTHER" id="PTHR11937">
    <property type="entry name" value="ACTIN"/>
    <property type="match status" value="1"/>
</dbReference>
<accession>A0AAV5AFR8</accession>
<feature type="compositionally biased region" description="Basic residues" evidence="8">
    <location>
        <begin position="474"/>
        <end position="485"/>
    </location>
</feature>
<gene>
    <name evidence="9" type="ORF">Clacol_007738</name>
</gene>
<dbReference type="CDD" id="cd10210">
    <property type="entry name" value="ASKHA_NBD_Arp6"/>
    <property type="match status" value="1"/>
</dbReference>
<dbReference type="Gene3D" id="3.90.640.10">
    <property type="entry name" value="Actin, Chain A, domain 4"/>
    <property type="match status" value="1"/>
</dbReference>
<organism evidence="9 10">
    <name type="scientific">Clathrus columnatus</name>
    <dbReference type="NCBI Taxonomy" id="1419009"/>
    <lineage>
        <taxon>Eukaryota</taxon>
        <taxon>Fungi</taxon>
        <taxon>Dikarya</taxon>
        <taxon>Basidiomycota</taxon>
        <taxon>Agaricomycotina</taxon>
        <taxon>Agaricomycetes</taxon>
        <taxon>Phallomycetidae</taxon>
        <taxon>Phallales</taxon>
        <taxon>Clathraceae</taxon>
        <taxon>Clathrus</taxon>
    </lineage>
</organism>
<dbReference type="Gene3D" id="3.30.420.40">
    <property type="match status" value="2"/>
</dbReference>
<dbReference type="Proteomes" id="UP001050691">
    <property type="component" value="Unassembled WGS sequence"/>
</dbReference>
<name>A0AAV5AFR8_9AGAM</name>
<dbReference type="GO" id="GO:0005634">
    <property type="term" value="C:nucleus"/>
    <property type="evidence" value="ECO:0007669"/>
    <property type="project" value="UniProtKB-ARBA"/>
</dbReference>
<dbReference type="InterPro" id="IPR043129">
    <property type="entry name" value="ATPase_NBD"/>
</dbReference>
<feature type="region of interest" description="Disordered" evidence="8">
    <location>
        <begin position="442"/>
        <end position="502"/>
    </location>
</feature>
<feature type="region of interest" description="Disordered" evidence="8">
    <location>
        <begin position="273"/>
        <end position="296"/>
    </location>
</feature>
<comment type="caution">
    <text evidence="9">The sequence shown here is derived from an EMBL/GenBank/DDBJ whole genome shotgun (WGS) entry which is preliminary data.</text>
</comment>
<evidence type="ECO:0000256" key="4">
    <source>
        <dbReference type="ARBA" id="ARBA00022490"/>
    </source>
</evidence>
<dbReference type="FunFam" id="3.90.640.10:FF:000014">
    <property type="entry name" value="Putative actin-related protein 6"/>
    <property type="match status" value="1"/>
</dbReference>
<evidence type="ECO:0000256" key="5">
    <source>
        <dbReference type="ARBA" id="ARBA00025222"/>
    </source>
</evidence>
<comment type="similarity">
    <text evidence="2">Belongs to the actin family. ARP6 subfamily.</text>
</comment>
<dbReference type="AlphaFoldDB" id="A0AAV5AFR8"/>
<evidence type="ECO:0000256" key="6">
    <source>
        <dbReference type="ARBA" id="ARBA00063309"/>
    </source>
</evidence>
<sequence length="502" mass="57073">MSKPIIILDNGAHTIKVGLSTESVPRLVPNAAIRSKGDKQLYIGQEFDNCRDYSSLTNRFSFERGYLTDWDVQKAVWDYLFSSEGMASDFKNTSLLITEPPFNFRSIQEKYDQLVFEEYEFESYVRCPGRSNSLKQSQDEEFIPLLLATALAPYGSLFASPQHLNVPYPECSIVVDSGFSFTHVVPIMQGQILWGGVRRIDVGGKLLTNHLSNLVSFRQWNMLDQTYIVNDIKEKCCFVTSSFKDDLETCRIPGNNTTLQYVLPDVSRNRHGYIRDRSTTNPLPGSNRNPMESSDPSDLEQILYMSNERFTVPELIFNPSDIGLSQAGLHHTIADSIASLPEDIQGMFWANIGLIGGNMCFPNFENRLRQELRALAPIEYDVGLYPSQEPILETYKAARAFSNSSAYFNLAITREEYNEGGSNACRRKFRCFDWDPIKEKQLTSARPSRRDRTRGVDTAQSGEEDSEDSEVRRVAKKTLNTRKREKVIPATTKTKRDASLRK</sequence>
<evidence type="ECO:0000313" key="9">
    <source>
        <dbReference type="EMBL" id="GJJ13484.1"/>
    </source>
</evidence>
<dbReference type="SMART" id="SM00268">
    <property type="entry name" value="ACTIN"/>
    <property type="match status" value="1"/>
</dbReference>
<protein>
    <recommendedName>
        <fullName evidence="3">Actin-like protein ARP6</fullName>
    </recommendedName>
    <alternativeName>
        <fullName evidence="7">Actin-like protein arp6</fullName>
    </alternativeName>
</protein>
<dbReference type="GO" id="GO:0005737">
    <property type="term" value="C:cytoplasm"/>
    <property type="evidence" value="ECO:0007669"/>
    <property type="project" value="UniProtKB-SubCell"/>
</dbReference>
<evidence type="ECO:0000313" key="10">
    <source>
        <dbReference type="Proteomes" id="UP001050691"/>
    </source>
</evidence>
<evidence type="ECO:0000256" key="2">
    <source>
        <dbReference type="ARBA" id="ARBA00005665"/>
    </source>
</evidence>
<feature type="compositionally biased region" description="Polar residues" evidence="8">
    <location>
        <begin position="279"/>
        <end position="296"/>
    </location>
</feature>
<dbReference type="EMBL" id="BPWL01000008">
    <property type="protein sequence ID" value="GJJ13484.1"/>
    <property type="molecule type" value="Genomic_DNA"/>
</dbReference>
<evidence type="ECO:0000256" key="7">
    <source>
        <dbReference type="ARBA" id="ARBA00073820"/>
    </source>
</evidence>
<dbReference type="Gene3D" id="2.30.36.70">
    <property type="entry name" value="Actin, Chain A, domain 2"/>
    <property type="match status" value="1"/>
</dbReference>
<comment type="subunit">
    <text evidence="6">Component of the SWR1 chromatin remodeling complex.</text>
</comment>